<accession>A0ACA9RDG3</accession>
<gene>
    <name evidence="1" type="ORF">RPERSI_LOCUS18613</name>
</gene>
<proteinExistence type="predicted"/>
<dbReference type="Proteomes" id="UP000789920">
    <property type="component" value="Unassembled WGS sequence"/>
</dbReference>
<protein>
    <submittedName>
        <fullName evidence="1">28478_t:CDS:1</fullName>
    </submittedName>
</protein>
<dbReference type="EMBL" id="CAJVQC010049621">
    <property type="protein sequence ID" value="CAG8787877.1"/>
    <property type="molecule type" value="Genomic_DNA"/>
</dbReference>
<name>A0ACA9RDG3_9GLOM</name>
<feature type="non-terminal residue" evidence="1">
    <location>
        <position position="1"/>
    </location>
</feature>
<organism evidence="1 2">
    <name type="scientific">Racocetra persica</name>
    <dbReference type="NCBI Taxonomy" id="160502"/>
    <lineage>
        <taxon>Eukaryota</taxon>
        <taxon>Fungi</taxon>
        <taxon>Fungi incertae sedis</taxon>
        <taxon>Mucoromycota</taxon>
        <taxon>Glomeromycotina</taxon>
        <taxon>Glomeromycetes</taxon>
        <taxon>Diversisporales</taxon>
        <taxon>Gigasporaceae</taxon>
        <taxon>Racocetra</taxon>
    </lineage>
</organism>
<evidence type="ECO:0000313" key="1">
    <source>
        <dbReference type="EMBL" id="CAG8787877.1"/>
    </source>
</evidence>
<comment type="caution">
    <text evidence="1">The sequence shown here is derived from an EMBL/GenBank/DDBJ whole genome shotgun (WGS) entry which is preliminary data.</text>
</comment>
<feature type="non-terminal residue" evidence="1">
    <location>
        <position position="57"/>
    </location>
</feature>
<reference evidence="1" key="1">
    <citation type="submission" date="2021-06" db="EMBL/GenBank/DDBJ databases">
        <authorList>
            <person name="Kallberg Y."/>
            <person name="Tangrot J."/>
            <person name="Rosling A."/>
        </authorList>
    </citation>
    <scope>NUCLEOTIDE SEQUENCE</scope>
    <source>
        <strain evidence="1">MA461A</strain>
    </source>
</reference>
<sequence>VFIWESLPEVLKAVLSQNYTYLIQKFNTRMKHPDRLWNFNFILKRQCYRQKAMKLKE</sequence>
<evidence type="ECO:0000313" key="2">
    <source>
        <dbReference type="Proteomes" id="UP000789920"/>
    </source>
</evidence>
<keyword evidence="2" id="KW-1185">Reference proteome</keyword>